<evidence type="ECO:0000256" key="1">
    <source>
        <dbReference type="SAM" id="Phobius"/>
    </source>
</evidence>
<protein>
    <submittedName>
        <fullName evidence="2">Uncharacterized protein</fullName>
    </submittedName>
</protein>
<comment type="caution">
    <text evidence="2">The sequence shown here is derived from an EMBL/GenBank/DDBJ whole genome shotgun (WGS) entry which is preliminary data.</text>
</comment>
<name>A0A401S3G2_CHIPU</name>
<feature type="transmembrane region" description="Helical" evidence="1">
    <location>
        <begin position="50"/>
        <end position="74"/>
    </location>
</feature>
<reference evidence="2 3" key="1">
    <citation type="journal article" date="2018" name="Nat. Ecol. Evol.">
        <title>Shark genomes provide insights into elasmobranch evolution and the origin of vertebrates.</title>
        <authorList>
            <person name="Hara Y"/>
            <person name="Yamaguchi K"/>
            <person name="Onimaru K"/>
            <person name="Kadota M"/>
            <person name="Koyanagi M"/>
            <person name="Keeley SD"/>
            <person name="Tatsumi K"/>
            <person name="Tanaka K"/>
            <person name="Motone F"/>
            <person name="Kageyama Y"/>
            <person name="Nozu R"/>
            <person name="Adachi N"/>
            <person name="Nishimura O"/>
            <person name="Nakagawa R"/>
            <person name="Tanegashima C"/>
            <person name="Kiyatake I"/>
            <person name="Matsumoto R"/>
            <person name="Murakumo K"/>
            <person name="Nishida K"/>
            <person name="Terakita A"/>
            <person name="Kuratani S"/>
            <person name="Sato K"/>
            <person name="Hyodo S Kuraku.S."/>
        </authorList>
    </citation>
    <scope>NUCLEOTIDE SEQUENCE [LARGE SCALE GENOMIC DNA]</scope>
</reference>
<dbReference type="AlphaFoldDB" id="A0A401S3G2"/>
<keyword evidence="1" id="KW-0472">Membrane</keyword>
<keyword evidence="3" id="KW-1185">Reference proteome</keyword>
<accession>A0A401S3G2</accession>
<dbReference type="EMBL" id="BEZZ01000071">
    <property type="protein sequence ID" value="GCC24930.1"/>
    <property type="molecule type" value="Genomic_DNA"/>
</dbReference>
<keyword evidence="1" id="KW-0812">Transmembrane</keyword>
<keyword evidence="1" id="KW-1133">Transmembrane helix</keyword>
<dbReference type="Proteomes" id="UP000287033">
    <property type="component" value="Unassembled WGS sequence"/>
</dbReference>
<evidence type="ECO:0000313" key="2">
    <source>
        <dbReference type="EMBL" id="GCC24930.1"/>
    </source>
</evidence>
<organism evidence="2 3">
    <name type="scientific">Chiloscyllium punctatum</name>
    <name type="common">Brownbanded bambooshark</name>
    <name type="synonym">Hemiscyllium punctatum</name>
    <dbReference type="NCBI Taxonomy" id="137246"/>
    <lineage>
        <taxon>Eukaryota</taxon>
        <taxon>Metazoa</taxon>
        <taxon>Chordata</taxon>
        <taxon>Craniata</taxon>
        <taxon>Vertebrata</taxon>
        <taxon>Chondrichthyes</taxon>
        <taxon>Elasmobranchii</taxon>
        <taxon>Galeomorphii</taxon>
        <taxon>Galeoidea</taxon>
        <taxon>Orectolobiformes</taxon>
        <taxon>Hemiscylliidae</taxon>
        <taxon>Chiloscyllium</taxon>
    </lineage>
</organism>
<sequence>MEEAVDELINNIEKPTSEKPNFLDKLKKQIANEIEKCDCGYLARKENLKVVITVMTIIFILLVIANAIILFILFSKAKKTW</sequence>
<gene>
    <name evidence="2" type="ORF">chiPu_0003333</name>
</gene>
<proteinExistence type="predicted"/>
<evidence type="ECO:0000313" key="3">
    <source>
        <dbReference type="Proteomes" id="UP000287033"/>
    </source>
</evidence>